<sequence>MAKKSSNQVYTCRFCDREFKREETVNTHKCIKRDRYEDRQSRQMMEAFRIYMQFMELNKFPFKKGVEPFIAFIKSKYFNDFYNFAEYYLNNRDIINVDEFVKYLIINNKPITEWSTYKAKDEWILKTIRAEHPKEAIARSVISLVEWAENLNVQWNTFFENVSSARAIAWIESGKISPWIIWLAPKKSTNKFFKKLSNSEIEYILKYIDPSYFEIKTIKYKKDCDEIKIMLCEAGL</sequence>
<gene>
    <name evidence="1" type="primary">14</name>
    <name evidence="1" type="ORF">PBI_121Q_14</name>
</gene>
<dbReference type="Proteomes" id="UP000029889">
    <property type="component" value="Segment"/>
</dbReference>
<accession>A0A097EWX4</accession>
<organism evidence="1 2">
    <name type="scientific">Escherichia phage 121Q</name>
    <dbReference type="NCBI Taxonomy" id="1555202"/>
    <lineage>
        <taxon>Viruses</taxon>
        <taxon>Duplodnaviria</taxon>
        <taxon>Heunggongvirae</taxon>
        <taxon>Uroviricota</taxon>
        <taxon>Caudoviricetes</taxon>
        <taxon>Asteriusvirus</taxon>
        <taxon>Asteriusvirus av121Q</taxon>
    </lineage>
</organism>
<dbReference type="KEGG" id="vg:22111054"/>
<dbReference type="OrthoDB" id="7931at10239"/>
<dbReference type="EMBL" id="KM507819">
    <property type="protein sequence ID" value="AIT13911.1"/>
    <property type="molecule type" value="Genomic_DNA"/>
</dbReference>
<proteinExistence type="predicted"/>
<keyword evidence="2" id="KW-1185">Reference proteome</keyword>
<reference evidence="1 2" key="1">
    <citation type="submission" date="2014-09" db="EMBL/GenBank/DDBJ databases">
        <authorList>
            <person name="Lapin J.S."/>
            <person name="Pope W.H."/>
            <person name="Hua J."/>
            <person name="Ford M.E."/>
            <person name="Conway J.F."/>
            <person name="Hatfull G.F."/>
            <person name="Hendrix R.W."/>
        </authorList>
    </citation>
    <scope>NUCLEOTIDE SEQUENCE [LARGE SCALE GENOMIC DNA]</scope>
</reference>
<protein>
    <submittedName>
        <fullName evidence="1">Uncharacterized protein</fullName>
    </submittedName>
</protein>
<name>A0A097EWX4_9CAUD</name>
<evidence type="ECO:0000313" key="1">
    <source>
        <dbReference type="EMBL" id="AIT13911.1"/>
    </source>
</evidence>
<dbReference type="RefSeq" id="YP_009101608.1">
    <property type="nucleotide sequence ID" value="NC_025447.1"/>
</dbReference>
<evidence type="ECO:0000313" key="2">
    <source>
        <dbReference type="Proteomes" id="UP000029889"/>
    </source>
</evidence>
<dbReference type="GeneID" id="22111054"/>